<dbReference type="FunFam" id="1.20.80.10:FF:000014">
    <property type="entry name" value="Tyrosine-protein phosphatase non-receptor type"/>
    <property type="match status" value="1"/>
</dbReference>
<keyword evidence="8" id="KW-1185">Reference proteome</keyword>
<dbReference type="EC" id="3.1.3.48" evidence="1"/>
<evidence type="ECO:0000256" key="5">
    <source>
        <dbReference type="SAM" id="Phobius"/>
    </source>
</evidence>
<feature type="domain" description="FERM" evidence="6">
    <location>
        <begin position="20"/>
        <end position="305"/>
    </location>
</feature>
<dbReference type="Pfam" id="PF00373">
    <property type="entry name" value="FERM_M"/>
    <property type="match status" value="1"/>
</dbReference>
<dbReference type="PANTHER" id="PTHR45706">
    <property type="entry name" value="TYROSINE-PROTEIN PHOSPHATASE"/>
    <property type="match status" value="1"/>
</dbReference>
<keyword evidence="5" id="KW-0472">Membrane</keyword>
<dbReference type="GO" id="GO:0004725">
    <property type="term" value="F:protein tyrosine phosphatase activity"/>
    <property type="evidence" value="ECO:0007669"/>
    <property type="project" value="UniProtKB-EC"/>
</dbReference>
<dbReference type="SUPFAM" id="SSF54236">
    <property type="entry name" value="Ubiquitin-like"/>
    <property type="match status" value="1"/>
</dbReference>
<dbReference type="CDD" id="cd14473">
    <property type="entry name" value="FERM_B-lobe"/>
    <property type="match status" value="1"/>
</dbReference>
<protein>
    <recommendedName>
        <fullName evidence="1">protein-tyrosine-phosphatase</fullName>
        <ecNumber evidence="1">3.1.3.48</ecNumber>
    </recommendedName>
</protein>
<dbReference type="AlphaFoldDB" id="A0A8C4NL32"/>
<reference evidence="7" key="1">
    <citation type="submission" date="2025-08" db="UniProtKB">
        <authorList>
            <consortium name="Ensembl"/>
        </authorList>
    </citation>
    <scope>IDENTIFICATION</scope>
</reference>
<accession>A0A8C4NL32</accession>
<dbReference type="SUPFAM" id="SSF47031">
    <property type="entry name" value="Second domain of FERM"/>
    <property type="match status" value="1"/>
</dbReference>
<dbReference type="PRINTS" id="PR00935">
    <property type="entry name" value="BAND41"/>
</dbReference>
<sequence>MPFGLLKRTRRYNVSGKASFVTRIRLLDGLVVECTLSAEGTGRECLEAIAQRLELTEVSLFGLWFYTRQQQTRWVELEKALKKQLDKKAAEPVLYFGVAFSVPSTALPPHEATRYQYYLQLRSYVTEGRLRCSYEQGVRLAALSAQANFGDFNQLESQDFLRDYELFPLSWGEDEQKLEELTQRVAAMHRSCCGLSPAEAELCYIMEAEKLEGYGEESFAAKDGTGSKILLGTSFVGIFVRERRDQRPLMFKWNSISFVSHSKSLLLLELTCLAEGLQFQLEDIDIAKYISRLINIRLKFYRKNENLTTPCQHNGSSLSVVLSTAASLHKSMEAACLHLPLRNAYSETHAHSKASRFRHHKNDCFCHVKKAHEFPHPDDLLPSIPLVNGTTKNLPPVPSLHHSQRFNPPSAPGSSSSCTESLPEHLHPSTLHHGLDSRISPSYHLAPEYDTVIEQATNYAFKRRSGVCCETKGNNFHGSTCQHHLGLGETYTHGHGEALACSQPEIPQGCYEQTQACQAYTPSYLRRPLLHLAHSQPVPAGRPDFARGPPDTEPPIKSLSHNDKASDFLTTPTLPHTLSTPELPLNPQQYAEVAVMLRNHLSRPPPPYTAPRPAASTPDLANPTSPGVLNEQACRRLKWPTTAQSLLEIREEAIFRPPSELYQESSIGSTRQKGSAIHKRYSLEVGTCGTPDRSKNHWPLLNEMNCLSLHDRASSVLTLDAIGLSSSSNGQPSCNSVNGEAHEVHKAKGLPVLELVGYPEGLPHSQKLQAMLSRISRPPSKEQILGNGQTPTHHLGMQTRVTSCSPTTLAARESERRVINGGLLAPCISEPDLSMAVKARPHLHSPRERPVSEMVSLQDAFVERELAFRKQSSGFCYIKELSPNGISTPAPLIHKESEEYVARLAIDEKVCGVGQVFYLFILLVTKLAVFVLHYPFNVCDV</sequence>
<dbReference type="Gene3D" id="3.10.20.90">
    <property type="entry name" value="Phosphatidylinositol 3-kinase Catalytic Subunit, Chain A, domain 1"/>
    <property type="match status" value="1"/>
</dbReference>
<dbReference type="SUPFAM" id="SSF50729">
    <property type="entry name" value="PH domain-like"/>
    <property type="match status" value="1"/>
</dbReference>
<dbReference type="Proteomes" id="UP000694388">
    <property type="component" value="Unplaced"/>
</dbReference>
<dbReference type="SMART" id="SM01196">
    <property type="entry name" value="FERM_C"/>
    <property type="match status" value="1"/>
</dbReference>
<dbReference type="InterPro" id="IPR011993">
    <property type="entry name" value="PH-like_dom_sf"/>
</dbReference>
<proteinExistence type="predicted"/>
<feature type="transmembrane region" description="Helical" evidence="5">
    <location>
        <begin position="916"/>
        <end position="936"/>
    </location>
</feature>
<evidence type="ECO:0000256" key="2">
    <source>
        <dbReference type="ARBA" id="ARBA00022801"/>
    </source>
</evidence>
<dbReference type="CDD" id="cd17099">
    <property type="entry name" value="FERM_F1_PTPN14_like"/>
    <property type="match status" value="1"/>
</dbReference>
<feature type="region of interest" description="Disordered" evidence="4">
    <location>
        <begin position="601"/>
        <end position="628"/>
    </location>
</feature>
<evidence type="ECO:0000259" key="6">
    <source>
        <dbReference type="PROSITE" id="PS50057"/>
    </source>
</evidence>
<keyword evidence="5" id="KW-0812">Transmembrane</keyword>
<dbReference type="PANTHER" id="PTHR45706:SF8">
    <property type="entry name" value="TYROSINE-PROTEIN PHOSPHATASE NON-RECEPTOR TYPE 20"/>
    <property type="match status" value="1"/>
</dbReference>
<dbReference type="InterPro" id="IPR018979">
    <property type="entry name" value="FERM_N"/>
</dbReference>
<evidence type="ECO:0000256" key="1">
    <source>
        <dbReference type="ARBA" id="ARBA00013064"/>
    </source>
</evidence>
<dbReference type="Gene3D" id="1.20.80.10">
    <property type="match status" value="1"/>
</dbReference>
<dbReference type="GeneTree" id="ENSGT00940000156874"/>
<dbReference type="InterPro" id="IPR019749">
    <property type="entry name" value="Band_41_domain"/>
</dbReference>
<dbReference type="PROSITE" id="PS00661">
    <property type="entry name" value="FERM_2"/>
    <property type="match status" value="1"/>
</dbReference>
<name>A0A8C4NL32_EPTBU</name>
<evidence type="ECO:0000256" key="3">
    <source>
        <dbReference type="ARBA" id="ARBA00022912"/>
    </source>
</evidence>
<evidence type="ECO:0000313" key="7">
    <source>
        <dbReference type="Ensembl" id="ENSEBUP00000006139.1"/>
    </source>
</evidence>
<dbReference type="InterPro" id="IPR029071">
    <property type="entry name" value="Ubiquitin-like_domsf"/>
</dbReference>
<dbReference type="InterPro" id="IPR014352">
    <property type="entry name" value="FERM/acyl-CoA-bd_prot_sf"/>
</dbReference>
<dbReference type="InterPro" id="IPR000299">
    <property type="entry name" value="FERM_domain"/>
</dbReference>
<dbReference type="PROSITE" id="PS50057">
    <property type="entry name" value="FERM_3"/>
    <property type="match status" value="1"/>
</dbReference>
<dbReference type="GO" id="GO:0005737">
    <property type="term" value="C:cytoplasm"/>
    <property type="evidence" value="ECO:0007669"/>
    <property type="project" value="TreeGrafter"/>
</dbReference>
<dbReference type="Gene3D" id="2.30.29.30">
    <property type="entry name" value="Pleckstrin-homology domain (PH domain)/Phosphotyrosine-binding domain (PTB)"/>
    <property type="match status" value="1"/>
</dbReference>
<keyword evidence="3" id="KW-0904">Protein phosphatase</keyword>
<dbReference type="InterPro" id="IPR019748">
    <property type="entry name" value="FERM_central"/>
</dbReference>
<dbReference type="Ensembl" id="ENSEBUT00000006589.1">
    <property type="protein sequence ID" value="ENSEBUP00000006139.1"/>
    <property type="gene ID" value="ENSEBUG00000004089.1"/>
</dbReference>
<evidence type="ECO:0000313" key="8">
    <source>
        <dbReference type="Proteomes" id="UP000694388"/>
    </source>
</evidence>
<dbReference type="InterPro" id="IPR018980">
    <property type="entry name" value="FERM_PH-like_C"/>
</dbReference>
<organism evidence="7 8">
    <name type="scientific">Eptatretus burgeri</name>
    <name type="common">Inshore hagfish</name>
    <dbReference type="NCBI Taxonomy" id="7764"/>
    <lineage>
        <taxon>Eukaryota</taxon>
        <taxon>Metazoa</taxon>
        <taxon>Chordata</taxon>
        <taxon>Craniata</taxon>
        <taxon>Vertebrata</taxon>
        <taxon>Cyclostomata</taxon>
        <taxon>Myxini</taxon>
        <taxon>Myxiniformes</taxon>
        <taxon>Myxinidae</taxon>
        <taxon>Eptatretinae</taxon>
        <taxon>Eptatretus</taxon>
    </lineage>
</organism>
<reference evidence="7" key="2">
    <citation type="submission" date="2025-09" db="UniProtKB">
        <authorList>
            <consortium name="Ensembl"/>
        </authorList>
    </citation>
    <scope>IDENTIFICATION</scope>
</reference>
<feature type="region of interest" description="Disordered" evidence="4">
    <location>
        <begin position="536"/>
        <end position="562"/>
    </location>
</feature>
<dbReference type="GO" id="GO:0001946">
    <property type="term" value="P:lymphangiogenesis"/>
    <property type="evidence" value="ECO:0007669"/>
    <property type="project" value="TreeGrafter"/>
</dbReference>
<dbReference type="Pfam" id="PF09380">
    <property type="entry name" value="FERM_C"/>
    <property type="match status" value="1"/>
</dbReference>
<dbReference type="FunFam" id="3.10.20.90:FF:000039">
    <property type="entry name" value="Tyrosine-protein phosphatase non-receptor type"/>
    <property type="match status" value="1"/>
</dbReference>
<dbReference type="InterPro" id="IPR019747">
    <property type="entry name" value="FERM_CS"/>
</dbReference>
<feature type="region of interest" description="Disordered" evidence="4">
    <location>
        <begin position="392"/>
        <end position="434"/>
    </location>
</feature>
<evidence type="ECO:0000256" key="4">
    <source>
        <dbReference type="SAM" id="MobiDB-lite"/>
    </source>
</evidence>
<dbReference type="SMART" id="SM00295">
    <property type="entry name" value="B41"/>
    <property type="match status" value="1"/>
</dbReference>
<dbReference type="InterPro" id="IPR035963">
    <property type="entry name" value="FERM_2"/>
</dbReference>
<keyword evidence="2" id="KW-0378">Hydrolase</keyword>
<keyword evidence="5" id="KW-1133">Transmembrane helix</keyword>
<dbReference type="Pfam" id="PF09379">
    <property type="entry name" value="FERM_N"/>
    <property type="match status" value="1"/>
</dbReference>